<keyword evidence="2" id="KW-1185">Reference proteome</keyword>
<protein>
    <submittedName>
        <fullName evidence="1">Uncharacterized protein</fullName>
    </submittedName>
</protein>
<organism evidence="1 2">
    <name type="scientific">Hymenoscyphus albidus</name>
    <dbReference type="NCBI Taxonomy" id="595503"/>
    <lineage>
        <taxon>Eukaryota</taxon>
        <taxon>Fungi</taxon>
        <taxon>Dikarya</taxon>
        <taxon>Ascomycota</taxon>
        <taxon>Pezizomycotina</taxon>
        <taxon>Leotiomycetes</taxon>
        <taxon>Helotiales</taxon>
        <taxon>Helotiaceae</taxon>
        <taxon>Hymenoscyphus</taxon>
    </lineage>
</organism>
<accession>A0A9N9LDK7</accession>
<evidence type="ECO:0000313" key="2">
    <source>
        <dbReference type="Proteomes" id="UP000701801"/>
    </source>
</evidence>
<dbReference type="OrthoDB" id="62952at2759"/>
<gene>
    <name evidence="1" type="ORF">HYALB_00001519</name>
</gene>
<dbReference type="EMBL" id="CAJVRM010000002">
    <property type="protein sequence ID" value="CAG8970737.1"/>
    <property type="molecule type" value="Genomic_DNA"/>
</dbReference>
<sequence length="289" mass="32719">MTSTTFMDLPKEIRSMVFAELVSIKNNVGWQRISPRGGGNWPNSTLTWKVPFELFVLNRQLSEEALISFYRENKLVSIRSHAIDFLEDASCVIPLKRVSVFEFEAPSGDSSHVALNGKWEPCTRRYDCFLMSGEELPKLVRLMNVQLNMVEDERAFSSHQPFSIHLDSGSSSRFYRDNTKLAGELADKLKGLRQFEEWTPDPTAPALVNPGWRNVVISNFMAYFMLDSIWVSIGKIIYYSSGDPSDQYREACSLRGQVGPIYVGLLLSSARASEKLKGFPSCSLYFKAP</sequence>
<comment type="caution">
    <text evidence="1">The sequence shown here is derived from an EMBL/GenBank/DDBJ whole genome shotgun (WGS) entry which is preliminary data.</text>
</comment>
<proteinExistence type="predicted"/>
<evidence type="ECO:0000313" key="1">
    <source>
        <dbReference type="EMBL" id="CAG8970737.1"/>
    </source>
</evidence>
<dbReference type="AlphaFoldDB" id="A0A9N9LDK7"/>
<dbReference type="Proteomes" id="UP000701801">
    <property type="component" value="Unassembled WGS sequence"/>
</dbReference>
<name>A0A9N9LDK7_9HELO</name>
<reference evidence="1" key="1">
    <citation type="submission" date="2021-07" db="EMBL/GenBank/DDBJ databases">
        <authorList>
            <person name="Durling M."/>
        </authorList>
    </citation>
    <scope>NUCLEOTIDE SEQUENCE</scope>
</reference>